<feature type="compositionally biased region" description="Low complexity" evidence="1">
    <location>
        <begin position="50"/>
        <end position="66"/>
    </location>
</feature>
<feature type="region of interest" description="Disordered" evidence="1">
    <location>
        <begin position="1"/>
        <end position="66"/>
    </location>
</feature>
<protein>
    <submittedName>
        <fullName evidence="2">Uncharacterized protein</fullName>
    </submittedName>
</protein>
<proteinExistence type="predicted"/>
<evidence type="ECO:0000313" key="2">
    <source>
        <dbReference type="EMBL" id="KAG0562050.1"/>
    </source>
</evidence>
<keyword evidence="3" id="KW-1185">Reference proteome</keyword>
<dbReference type="EMBL" id="CM026430">
    <property type="protein sequence ID" value="KAG0562050.1"/>
    <property type="molecule type" value="Genomic_DNA"/>
</dbReference>
<accession>A0A8T0GST9</accession>
<evidence type="ECO:0000313" key="3">
    <source>
        <dbReference type="Proteomes" id="UP000822688"/>
    </source>
</evidence>
<sequence length="78" mass="8001">MVPSCSGVGVRGGSETLQAEPSVCPFSLRNKERGPQRAPAGQPPTPGPAPSSSSTTSQIQTSPQPSLSSLIISVEFHL</sequence>
<evidence type="ECO:0000256" key="1">
    <source>
        <dbReference type="SAM" id="MobiDB-lite"/>
    </source>
</evidence>
<gene>
    <name evidence="2" type="ORF">KC19_9G113600</name>
</gene>
<comment type="caution">
    <text evidence="2">The sequence shown here is derived from an EMBL/GenBank/DDBJ whole genome shotgun (WGS) entry which is preliminary data.</text>
</comment>
<name>A0A8T0GST9_CERPU</name>
<dbReference type="AlphaFoldDB" id="A0A8T0GST9"/>
<reference evidence="2" key="1">
    <citation type="submission" date="2020-06" db="EMBL/GenBank/DDBJ databases">
        <title>WGS assembly of Ceratodon purpureus strain R40.</title>
        <authorList>
            <person name="Carey S.B."/>
            <person name="Jenkins J."/>
            <person name="Shu S."/>
            <person name="Lovell J.T."/>
            <person name="Sreedasyam A."/>
            <person name="Maumus F."/>
            <person name="Tiley G.P."/>
            <person name="Fernandez-Pozo N."/>
            <person name="Barry K."/>
            <person name="Chen C."/>
            <person name="Wang M."/>
            <person name="Lipzen A."/>
            <person name="Daum C."/>
            <person name="Saski C.A."/>
            <person name="Payton A.C."/>
            <person name="Mcbreen J.C."/>
            <person name="Conrad R.E."/>
            <person name="Kollar L.M."/>
            <person name="Olsson S."/>
            <person name="Huttunen S."/>
            <person name="Landis J.B."/>
            <person name="Wickett N.J."/>
            <person name="Johnson M.G."/>
            <person name="Rensing S.A."/>
            <person name="Grimwood J."/>
            <person name="Schmutz J."/>
            <person name="Mcdaniel S.F."/>
        </authorList>
    </citation>
    <scope>NUCLEOTIDE SEQUENCE</scope>
    <source>
        <strain evidence="2">R40</strain>
    </source>
</reference>
<dbReference type="Proteomes" id="UP000822688">
    <property type="component" value="Chromosome 9"/>
</dbReference>
<organism evidence="2 3">
    <name type="scientific">Ceratodon purpureus</name>
    <name type="common">Fire moss</name>
    <name type="synonym">Dicranum purpureum</name>
    <dbReference type="NCBI Taxonomy" id="3225"/>
    <lineage>
        <taxon>Eukaryota</taxon>
        <taxon>Viridiplantae</taxon>
        <taxon>Streptophyta</taxon>
        <taxon>Embryophyta</taxon>
        <taxon>Bryophyta</taxon>
        <taxon>Bryophytina</taxon>
        <taxon>Bryopsida</taxon>
        <taxon>Dicranidae</taxon>
        <taxon>Pseudoditrichales</taxon>
        <taxon>Ditrichaceae</taxon>
        <taxon>Ceratodon</taxon>
    </lineage>
</organism>